<dbReference type="Gene3D" id="1.10.510.10">
    <property type="entry name" value="Transferase(Phosphotransferase) domain 1"/>
    <property type="match status" value="1"/>
</dbReference>
<evidence type="ECO:0000256" key="2">
    <source>
        <dbReference type="ARBA" id="ARBA00022741"/>
    </source>
</evidence>
<dbReference type="Gene3D" id="3.30.200.20">
    <property type="entry name" value="Phosphorylase Kinase, domain 1"/>
    <property type="match status" value="1"/>
</dbReference>
<feature type="domain" description="Protein kinase" evidence="6">
    <location>
        <begin position="46"/>
        <end position="324"/>
    </location>
</feature>
<dbReference type="InterPro" id="IPR008271">
    <property type="entry name" value="Ser/Thr_kinase_AS"/>
</dbReference>
<keyword evidence="1" id="KW-0808">Transferase</keyword>
<dbReference type="PANTHER" id="PTHR43289">
    <property type="entry name" value="MITOGEN-ACTIVATED PROTEIN KINASE KINASE KINASE 20-RELATED"/>
    <property type="match status" value="1"/>
</dbReference>
<evidence type="ECO:0000313" key="8">
    <source>
        <dbReference type="Proteomes" id="UP000231019"/>
    </source>
</evidence>
<dbReference type="EMBL" id="PFFQ01000004">
    <property type="protein sequence ID" value="PIW19571.1"/>
    <property type="molecule type" value="Genomic_DNA"/>
</dbReference>
<dbReference type="InterPro" id="IPR000719">
    <property type="entry name" value="Prot_kinase_dom"/>
</dbReference>
<dbReference type="PROSITE" id="PS50011">
    <property type="entry name" value="PROTEIN_KINASE_DOM"/>
    <property type="match status" value="1"/>
</dbReference>
<organism evidence="7 8">
    <name type="scientific">bacterium (Candidatus Blackallbacteria) CG17_big_fil_post_rev_8_21_14_2_50_48_46</name>
    <dbReference type="NCBI Taxonomy" id="2014261"/>
    <lineage>
        <taxon>Bacteria</taxon>
        <taxon>Candidatus Blackallbacteria</taxon>
    </lineage>
</organism>
<dbReference type="InterPro" id="IPR011009">
    <property type="entry name" value="Kinase-like_dom_sf"/>
</dbReference>
<dbReference type="PANTHER" id="PTHR43289:SF6">
    <property type="entry name" value="SERINE_THREONINE-PROTEIN KINASE NEKL-3"/>
    <property type="match status" value="1"/>
</dbReference>
<reference evidence="7 8" key="1">
    <citation type="submission" date="2017-09" db="EMBL/GenBank/DDBJ databases">
        <title>Depth-based differentiation of microbial function through sediment-hosted aquifers and enrichment of novel symbionts in the deep terrestrial subsurface.</title>
        <authorList>
            <person name="Probst A.J."/>
            <person name="Ladd B."/>
            <person name="Jarett J.K."/>
            <person name="Geller-Mcgrath D.E."/>
            <person name="Sieber C.M."/>
            <person name="Emerson J.B."/>
            <person name="Anantharaman K."/>
            <person name="Thomas B.C."/>
            <person name="Malmstrom R."/>
            <person name="Stieglmeier M."/>
            <person name="Klingl A."/>
            <person name="Woyke T."/>
            <person name="Ryan C.M."/>
            <person name="Banfield J.F."/>
        </authorList>
    </citation>
    <scope>NUCLEOTIDE SEQUENCE [LARGE SCALE GENOMIC DNA]</scope>
    <source>
        <strain evidence="7">CG17_big_fil_post_rev_8_21_14_2_50_48_46</strain>
    </source>
</reference>
<proteinExistence type="predicted"/>
<sequence length="681" mass="76392">MQPEDFNLTPENMDPTEIGTMFSVSAVVKSEPQATPEEAGAELPRYEPIQELGRGAMGEVWLMRDIYLRRKVASKQLLPQMTTPEVQDQFLSEAQITARLEHPGVIPVYTLEIDAEQRMSYAMKVVQGKTLKEEILALKQAQEKNPNLKEWRNELYRLLEIFLKVCDAMDYAHSKGIIHRDLKPANIMIGPFREVYVLDWGIAKVWNTPEEESETSQNKVIAGTPRYLSPEQARCRKLDPKSDQYTLGLILQEILTLTPAFQAKSMPEMLKKILTGNRASCSQALGLHSIPADLQAIVARSVALKAADRYASVADMATDLRQYMQDNETQVLPDNLPRRLLRWVRHNPQRAMLGSLLMLFCCSLAVAGSLYIWQKTLIQTQRRKAVLEELQLQLTIAGQNLDSYLGGLEARLEYLTGAAAESWLRGKDLAGPMYTPSHLPQQALLTPEQEAPVFWSFPVWLDNPSSSFARLNSLTPIFQRVFAVAANPQNKVPDWLQSKTHSSPVGWASVQFDQGPHLIYPGSPQASEVPELLTQAKTHAGYQAQGQTRPFWFAQESMGTESYFSVLAPIKGDQGQTLGEAALLIHSPYLLQELKKMQIQEGLLSLQVLNAKGEILFEIVKQPAQSDLPADIRADLKAGQSGLKETADGLYFYQALATADWRLLARFDFQKLLTQEPSPHV</sequence>
<evidence type="ECO:0000256" key="4">
    <source>
        <dbReference type="ARBA" id="ARBA00022840"/>
    </source>
</evidence>
<dbReference type="PROSITE" id="PS00108">
    <property type="entry name" value="PROTEIN_KINASE_ST"/>
    <property type="match status" value="1"/>
</dbReference>
<gene>
    <name evidence="7" type="ORF">COW36_01655</name>
</gene>
<comment type="caution">
    <text evidence="7">The sequence shown here is derived from an EMBL/GenBank/DDBJ whole genome shotgun (WGS) entry which is preliminary data.</text>
</comment>
<dbReference type="Proteomes" id="UP000231019">
    <property type="component" value="Unassembled WGS sequence"/>
</dbReference>
<keyword evidence="5" id="KW-0812">Transmembrane</keyword>
<dbReference type="GO" id="GO:0005524">
    <property type="term" value="F:ATP binding"/>
    <property type="evidence" value="ECO:0007669"/>
    <property type="project" value="UniProtKB-KW"/>
</dbReference>
<evidence type="ECO:0000259" key="6">
    <source>
        <dbReference type="PROSITE" id="PS50011"/>
    </source>
</evidence>
<evidence type="ECO:0000256" key="3">
    <source>
        <dbReference type="ARBA" id="ARBA00022777"/>
    </source>
</evidence>
<evidence type="ECO:0000256" key="1">
    <source>
        <dbReference type="ARBA" id="ARBA00022679"/>
    </source>
</evidence>
<dbReference type="Pfam" id="PF00069">
    <property type="entry name" value="Pkinase"/>
    <property type="match status" value="1"/>
</dbReference>
<dbReference type="AlphaFoldDB" id="A0A2M7GBK9"/>
<protein>
    <recommendedName>
        <fullName evidence="6">Protein kinase domain-containing protein</fullName>
    </recommendedName>
</protein>
<evidence type="ECO:0000256" key="5">
    <source>
        <dbReference type="SAM" id="Phobius"/>
    </source>
</evidence>
<dbReference type="GO" id="GO:0004674">
    <property type="term" value="F:protein serine/threonine kinase activity"/>
    <property type="evidence" value="ECO:0007669"/>
    <property type="project" value="TreeGrafter"/>
</dbReference>
<keyword evidence="4" id="KW-0067">ATP-binding</keyword>
<feature type="transmembrane region" description="Helical" evidence="5">
    <location>
        <begin position="351"/>
        <end position="373"/>
    </location>
</feature>
<dbReference type="CDD" id="cd14014">
    <property type="entry name" value="STKc_PknB_like"/>
    <property type="match status" value="1"/>
</dbReference>
<dbReference type="SMART" id="SM00220">
    <property type="entry name" value="S_TKc"/>
    <property type="match status" value="1"/>
</dbReference>
<keyword evidence="2" id="KW-0547">Nucleotide-binding</keyword>
<dbReference type="SUPFAM" id="SSF56112">
    <property type="entry name" value="Protein kinase-like (PK-like)"/>
    <property type="match status" value="1"/>
</dbReference>
<keyword evidence="5" id="KW-1133">Transmembrane helix</keyword>
<evidence type="ECO:0000313" key="7">
    <source>
        <dbReference type="EMBL" id="PIW19571.1"/>
    </source>
</evidence>
<keyword evidence="5" id="KW-0472">Membrane</keyword>
<name>A0A2M7GBK9_9BACT</name>
<keyword evidence="3" id="KW-0418">Kinase</keyword>
<accession>A0A2M7GBK9</accession>